<proteinExistence type="predicted"/>
<comment type="caution">
    <text evidence="1">The sequence shown here is derived from an EMBL/GenBank/DDBJ whole genome shotgun (WGS) entry which is preliminary data.</text>
</comment>
<name>A0A415LH91_9FIRM</name>
<accession>A0A415LH91</accession>
<sequence length="150" mass="17461">MTNYIEANSVDFVTDSLECKRYMRVEDLEKLYGLTQDKMMLLASAAGAIYRLPRITLICRRKLEDYMKHLCRIPNTKKYIEKKYVRIGEASIIYGIGHHRIIELARNAGAVYKLSEGTVLISLEIFDGYMEQFHLEPIPLKNPLWTSEKK</sequence>
<reference evidence="1 2" key="1">
    <citation type="submission" date="2018-08" db="EMBL/GenBank/DDBJ databases">
        <title>A genome reference for cultivated species of the human gut microbiota.</title>
        <authorList>
            <person name="Zou Y."/>
            <person name="Xue W."/>
            <person name="Luo G."/>
        </authorList>
    </citation>
    <scope>NUCLEOTIDE SEQUENCE [LARGE SCALE GENOMIC DNA]</scope>
    <source>
        <strain evidence="1 2">AF37-4</strain>
    </source>
</reference>
<dbReference type="AlphaFoldDB" id="A0A415LH91"/>
<dbReference type="InterPro" id="IPR045591">
    <property type="entry name" value="DUF6462"/>
</dbReference>
<dbReference type="Pfam" id="PF20063">
    <property type="entry name" value="DUF6462"/>
    <property type="match status" value="2"/>
</dbReference>
<dbReference type="RefSeq" id="WP_118379078.1">
    <property type="nucleotide sequence ID" value="NZ_CABJDQ010000001.1"/>
</dbReference>
<protein>
    <submittedName>
        <fullName evidence="1">Uncharacterized protein</fullName>
    </submittedName>
</protein>
<gene>
    <name evidence="1" type="ORF">DW018_00375</name>
</gene>
<evidence type="ECO:0000313" key="1">
    <source>
        <dbReference type="EMBL" id="RHL47923.1"/>
    </source>
</evidence>
<dbReference type="Proteomes" id="UP000283314">
    <property type="component" value="Unassembled WGS sequence"/>
</dbReference>
<dbReference type="GeneID" id="66465687"/>
<evidence type="ECO:0000313" key="2">
    <source>
        <dbReference type="Proteomes" id="UP000283314"/>
    </source>
</evidence>
<dbReference type="EMBL" id="QROT01000001">
    <property type="protein sequence ID" value="RHL47923.1"/>
    <property type="molecule type" value="Genomic_DNA"/>
</dbReference>
<organism evidence="1 2">
    <name type="scientific">Eubacterium ventriosum</name>
    <dbReference type="NCBI Taxonomy" id="39496"/>
    <lineage>
        <taxon>Bacteria</taxon>
        <taxon>Bacillati</taxon>
        <taxon>Bacillota</taxon>
        <taxon>Clostridia</taxon>
        <taxon>Eubacteriales</taxon>
        <taxon>Eubacteriaceae</taxon>
        <taxon>Eubacterium</taxon>
    </lineage>
</organism>